<reference evidence="2 3" key="1">
    <citation type="journal article" date="2018" name="Biotechnol. Adv.">
        <title>Improved genomic resources and new bioinformatic workflow for the carcinogenic parasite Clonorchis sinensis: Biotechnological implications.</title>
        <authorList>
            <person name="Wang D."/>
            <person name="Korhonen P.K."/>
            <person name="Gasser R.B."/>
            <person name="Young N.D."/>
        </authorList>
    </citation>
    <scope>NUCLEOTIDE SEQUENCE [LARGE SCALE GENOMIC DNA]</scope>
    <source>
        <strain evidence="2">Cs-k2</strain>
    </source>
</reference>
<keyword evidence="3" id="KW-1185">Reference proteome</keyword>
<feature type="region of interest" description="Disordered" evidence="1">
    <location>
        <begin position="62"/>
        <end position="89"/>
    </location>
</feature>
<reference evidence="2 3" key="2">
    <citation type="journal article" date="2021" name="Genomics">
        <title>High-quality reference genome for Clonorchis sinensis.</title>
        <authorList>
            <person name="Young N.D."/>
            <person name="Stroehlein A.J."/>
            <person name="Kinkar L."/>
            <person name="Wang T."/>
            <person name="Sohn W.M."/>
            <person name="Chang B.C.H."/>
            <person name="Kaur P."/>
            <person name="Weisz D."/>
            <person name="Dudchenko O."/>
            <person name="Aiden E.L."/>
            <person name="Korhonen P.K."/>
            <person name="Gasser R.B."/>
        </authorList>
    </citation>
    <scope>NUCLEOTIDE SEQUENCE [LARGE SCALE GENOMIC DNA]</scope>
    <source>
        <strain evidence="2">Cs-k2</strain>
    </source>
</reference>
<dbReference type="AlphaFoldDB" id="A0A3R7CH64"/>
<evidence type="ECO:0000313" key="2">
    <source>
        <dbReference type="EMBL" id="KAG5451663.1"/>
    </source>
</evidence>
<name>A0A3R7CH64_CLOSI</name>
<protein>
    <submittedName>
        <fullName evidence="2">Uncharacterized protein</fullName>
    </submittedName>
</protein>
<dbReference type="InParanoid" id="A0A3R7CH64"/>
<accession>A0A3R7CH64</accession>
<feature type="region of interest" description="Disordered" evidence="1">
    <location>
        <begin position="1"/>
        <end position="22"/>
    </location>
</feature>
<dbReference type="Proteomes" id="UP000286415">
    <property type="component" value="Unassembled WGS sequence"/>
</dbReference>
<evidence type="ECO:0000313" key="3">
    <source>
        <dbReference type="Proteomes" id="UP000286415"/>
    </source>
</evidence>
<proteinExistence type="predicted"/>
<feature type="compositionally biased region" description="Basic and acidic residues" evidence="1">
    <location>
        <begin position="72"/>
        <end position="83"/>
    </location>
</feature>
<sequence>MASKHVTDCDLMESQSNNSLGGLRKADLSVRNDHRLVDQKVDITTDCSHSAPIRDYDDVYHSRSALPNSDQVRLDEGRRRSPDDESSCCASQLSTSNLVFTDSRIDTQERGFRPSFPGRFCSCRSAAVVHLKGTSEKRHFPHSSHVSPTILSCVLVGTGTEAPDDS</sequence>
<evidence type="ECO:0000256" key="1">
    <source>
        <dbReference type="SAM" id="MobiDB-lite"/>
    </source>
</evidence>
<dbReference type="EMBL" id="NIRI02000042">
    <property type="protein sequence ID" value="KAG5451663.1"/>
    <property type="molecule type" value="Genomic_DNA"/>
</dbReference>
<gene>
    <name evidence="2" type="ORF">CSKR_109148</name>
</gene>
<comment type="caution">
    <text evidence="2">The sequence shown here is derived from an EMBL/GenBank/DDBJ whole genome shotgun (WGS) entry which is preliminary data.</text>
</comment>
<organism evidence="2 3">
    <name type="scientific">Clonorchis sinensis</name>
    <name type="common">Chinese liver fluke</name>
    <dbReference type="NCBI Taxonomy" id="79923"/>
    <lineage>
        <taxon>Eukaryota</taxon>
        <taxon>Metazoa</taxon>
        <taxon>Spiralia</taxon>
        <taxon>Lophotrochozoa</taxon>
        <taxon>Platyhelminthes</taxon>
        <taxon>Trematoda</taxon>
        <taxon>Digenea</taxon>
        <taxon>Opisthorchiida</taxon>
        <taxon>Opisthorchiata</taxon>
        <taxon>Opisthorchiidae</taxon>
        <taxon>Clonorchis</taxon>
    </lineage>
</organism>